<reference evidence="10" key="1">
    <citation type="journal article" date="2019" name="Int. J. Syst. Evol. Microbiol.">
        <title>The Global Catalogue of Microorganisms (GCM) 10K type strain sequencing project: providing services to taxonomists for standard genome sequencing and annotation.</title>
        <authorList>
            <consortium name="The Broad Institute Genomics Platform"/>
            <consortium name="The Broad Institute Genome Sequencing Center for Infectious Disease"/>
            <person name="Wu L."/>
            <person name="Ma J."/>
        </authorList>
    </citation>
    <scope>NUCLEOTIDE SEQUENCE [LARGE SCALE GENOMIC DNA]</scope>
    <source>
        <strain evidence="10">CGMCC 1.10130</strain>
    </source>
</reference>
<evidence type="ECO:0000256" key="1">
    <source>
        <dbReference type="ARBA" id="ARBA00005051"/>
    </source>
</evidence>
<dbReference type="OrthoDB" id="9790168at2"/>
<comment type="caution">
    <text evidence="9">The sequence shown here is derived from an EMBL/GenBank/DDBJ whole genome shotgun (WGS) entry which is preliminary data.</text>
</comment>
<proteinExistence type="predicted"/>
<dbReference type="EC" id="2.7.6.3" evidence="2"/>
<evidence type="ECO:0000256" key="5">
    <source>
        <dbReference type="ARBA" id="ARBA00022777"/>
    </source>
</evidence>
<dbReference type="GO" id="GO:0016301">
    <property type="term" value="F:kinase activity"/>
    <property type="evidence" value="ECO:0007669"/>
    <property type="project" value="UniProtKB-KW"/>
</dbReference>
<dbReference type="InterPro" id="IPR035907">
    <property type="entry name" value="Hppk_sf"/>
</dbReference>
<comment type="pathway">
    <text evidence="1">Cofactor biosynthesis; tetrahydrofolate biosynthesis; 2-amino-4-hydroxy-6-hydroxymethyl-7,8-dihydropteridine diphosphate from 7,8-dihydroneopterin triphosphate: step 4/4.</text>
</comment>
<sequence length="161" mass="18206">MAQVYISVGSNINRAANIRAARQALVAEFGALVVSQVYESEAVGFNGPAFYNLVIGAQTEQSPQQVAQRLKAIELDNGRCKTAEKFSNRTLDLDLLLYDDVICDEGVQIPRHEITENAFVLWPLAEVAPQLRHPLTQQNYQEMWASYPHQQNLKPIPFDWY</sequence>
<dbReference type="PANTHER" id="PTHR43071">
    <property type="entry name" value="2-AMINO-4-HYDROXY-6-HYDROXYMETHYLDIHYDROPTERIDINE PYROPHOSPHOKINASE"/>
    <property type="match status" value="1"/>
</dbReference>
<dbReference type="Proteomes" id="UP000619743">
    <property type="component" value="Unassembled WGS sequence"/>
</dbReference>
<keyword evidence="3" id="KW-0808">Transferase</keyword>
<dbReference type="GO" id="GO:0046654">
    <property type="term" value="P:tetrahydrofolate biosynthetic process"/>
    <property type="evidence" value="ECO:0007669"/>
    <property type="project" value="UniProtKB-UniPathway"/>
</dbReference>
<feature type="domain" description="7,8-dihydro-6-hydroxymethylpterin-pyrophosphokinase" evidence="8">
    <location>
        <begin position="5"/>
        <end position="129"/>
    </location>
</feature>
<dbReference type="Pfam" id="PF01288">
    <property type="entry name" value="HPPK"/>
    <property type="match status" value="1"/>
</dbReference>
<keyword evidence="5" id="KW-0418">Kinase</keyword>
<evidence type="ECO:0000259" key="8">
    <source>
        <dbReference type="Pfam" id="PF01288"/>
    </source>
</evidence>
<dbReference type="GO" id="GO:0005524">
    <property type="term" value="F:ATP binding"/>
    <property type="evidence" value="ECO:0007669"/>
    <property type="project" value="UniProtKB-KW"/>
</dbReference>
<organism evidence="9 10">
    <name type="scientific">Neiella marina</name>
    <dbReference type="NCBI Taxonomy" id="508461"/>
    <lineage>
        <taxon>Bacteria</taxon>
        <taxon>Pseudomonadati</taxon>
        <taxon>Pseudomonadota</taxon>
        <taxon>Gammaproteobacteria</taxon>
        <taxon>Alteromonadales</taxon>
        <taxon>Echinimonadaceae</taxon>
        <taxon>Neiella</taxon>
    </lineage>
</organism>
<dbReference type="AlphaFoldDB" id="A0A8J2U694"/>
<dbReference type="UniPathway" id="UPA00077">
    <property type="reaction ID" value="UER00155"/>
</dbReference>
<evidence type="ECO:0000256" key="4">
    <source>
        <dbReference type="ARBA" id="ARBA00022741"/>
    </source>
</evidence>
<dbReference type="RefSeq" id="WP_087506110.1">
    <property type="nucleotide sequence ID" value="NZ_BMDX01000012.1"/>
</dbReference>
<evidence type="ECO:0000256" key="7">
    <source>
        <dbReference type="ARBA" id="ARBA00022909"/>
    </source>
</evidence>
<name>A0A8J2U694_9GAMM</name>
<dbReference type="NCBIfam" id="TIGR01498">
    <property type="entry name" value="folK"/>
    <property type="match status" value="1"/>
</dbReference>
<dbReference type="Gene3D" id="3.30.70.560">
    <property type="entry name" value="7,8-Dihydro-6-hydroxymethylpterin-pyrophosphokinase HPPK"/>
    <property type="match status" value="1"/>
</dbReference>
<evidence type="ECO:0000313" key="10">
    <source>
        <dbReference type="Proteomes" id="UP000619743"/>
    </source>
</evidence>
<dbReference type="GO" id="GO:0046656">
    <property type="term" value="P:folic acid biosynthetic process"/>
    <property type="evidence" value="ECO:0007669"/>
    <property type="project" value="UniProtKB-KW"/>
</dbReference>
<dbReference type="CDD" id="cd00483">
    <property type="entry name" value="HPPK"/>
    <property type="match status" value="1"/>
</dbReference>
<protein>
    <recommendedName>
        <fullName evidence="2">2-amino-4-hydroxy-6-hydroxymethyldihydropteridine diphosphokinase</fullName>
        <ecNumber evidence="2">2.7.6.3</ecNumber>
    </recommendedName>
</protein>
<dbReference type="PANTHER" id="PTHR43071:SF2">
    <property type="entry name" value="2-AMINO-4-HYDROXY-6-HYDROXYMETHYLDIHYDROPTERIDINE PYROPHOSPHOKINASE"/>
    <property type="match status" value="1"/>
</dbReference>
<dbReference type="SUPFAM" id="SSF55083">
    <property type="entry name" value="6-hydroxymethyl-7,8-dihydropterin pyrophosphokinase, HPPK"/>
    <property type="match status" value="1"/>
</dbReference>
<accession>A0A8J2U694</accession>
<dbReference type="GO" id="GO:0003848">
    <property type="term" value="F:2-amino-4-hydroxy-6-hydroxymethyldihydropteridine diphosphokinase activity"/>
    <property type="evidence" value="ECO:0007669"/>
    <property type="project" value="UniProtKB-EC"/>
</dbReference>
<evidence type="ECO:0000256" key="2">
    <source>
        <dbReference type="ARBA" id="ARBA00013253"/>
    </source>
</evidence>
<evidence type="ECO:0000256" key="3">
    <source>
        <dbReference type="ARBA" id="ARBA00022679"/>
    </source>
</evidence>
<keyword evidence="10" id="KW-1185">Reference proteome</keyword>
<keyword evidence="4" id="KW-0547">Nucleotide-binding</keyword>
<evidence type="ECO:0000256" key="6">
    <source>
        <dbReference type="ARBA" id="ARBA00022840"/>
    </source>
</evidence>
<keyword evidence="6" id="KW-0067">ATP-binding</keyword>
<gene>
    <name evidence="9" type="primary">folK-2</name>
    <name evidence="9" type="ORF">GCM10011369_24780</name>
</gene>
<evidence type="ECO:0000313" key="9">
    <source>
        <dbReference type="EMBL" id="GGA81838.1"/>
    </source>
</evidence>
<keyword evidence="7" id="KW-0289">Folate biosynthesis</keyword>
<dbReference type="EMBL" id="BMDX01000012">
    <property type="protein sequence ID" value="GGA81838.1"/>
    <property type="molecule type" value="Genomic_DNA"/>
</dbReference>
<dbReference type="InterPro" id="IPR000550">
    <property type="entry name" value="Hppk"/>
</dbReference>